<evidence type="ECO:0000256" key="1">
    <source>
        <dbReference type="SAM" id="MobiDB-lite"/>
    </source>
</evidence>
<sequence>MKCKKRLQWNQENQTHSLLMPPTTFGSPSLELSDGAAAPGTKQQDSAAIGRGHLPKLGPEALIIRYEVTRNVPEKRTRMRMRRSRVAEGECLQRRELGLGFEDLGALELGDDDDDVAEDDAGMVVAVVVVNTIWRMLEKRNEEAEVNDFQSSAKEA</sequence>
<organism evidence="2 3">
    <name type="scientific">Cannabis sativa</name>
    <name type="common">Hemp</name>
    <name type="synonym">Marijuana</name>
    <dbReference type="NCBI Taxonomy" id="3483"/>
    <lineage>
        <taxon>Eukaryota</taxon>
        <taxon>Viridiplantae</taxon>
        <taxon>Streptophyta</taxon>
        <taxon>Embryophyta</taxon>
        <taxon>Tracheophyta</taxon>
        <taxon>Spermatophyta</taxon>
        <taxon>Magnoliopsida</taxon>
        <taxon>eudicotyledons</taxon>
        <taxon>Gunneridae</taxon>
        <taxon>Pentapetalae</taxon>
        <taxon>rosids</taxon>
        <taxon>fabids</taxon>
        <taxon>Rosales</taxon>
        <taxon>Cannabaceae</taxon>
        <taxon>Cannabis</taxon>
    </lineage>
</organism>
<dbReference type="EnsemblPlants" id="evm.model.07.515">
    <property type="protein sequence ID" value="cds.evm.model.07.515"/>
    <property type="gene ID" value="evm.TU.07.515"/>
</dbReference>
<feature type="compositionally biased region" description="Polar residues" evidence="1">
    <location>
        <begin position="8"/>
        <end position="17"/>
    </location>
</feature>
<dbReference type="AlphaFoldDB" id="A0A803Q5B4"/>
<feature type="region of interest" description="Disordered" evidence="1">
    <location>
        <begin position="1"/>
        <end position="53"/>
    </location>
</feature>
<evidence type="ECO:0000313" key="3">
    <source>
        <dbReference type="Proteomes" id="UP000596661"/>
    </source>
</evidence>
<keyword evidence="3" id="KW-1185">Reference proteome</keyword>
<reference evidence="2" key="2">
    <citation type="submission" date="2021-03" db="UniProtKB">
        <authorList>
            <consortium name="EnsemblPlants"/>
        </authorList>
    </citation>
    <scope>IDENTIFICATION</scope>
</reference>
<protein>
    <submittedName>
        <fullName evidence="2">Uncharacterized protein</fullName>
    </submittedName>
</protein>
<dbReference type="Proteomes" id="UP000596661">
    <property type="component" value="Chromosome 7"/>
</dbReference>
<name>A0A803Q5B4_CANSA</name>
<proteinExistence type="predicted"/>
<evidence type="ECO:0000313" key="2">
    <source>
        <dbReference type="EnsemblPlants" id="cds.evm.model.07.515"/>
    </source>
</evidence>
<dbReference type="EMBL" id="UZAU01000635">
    <property type="status" value="NOT_ANNOTATED_CDS"/>
    <property type="molecule type" value="Genomic_DNA"/>
</dbReference>
<reference evidence="2" key="1">
    <citation type="submission" date="2018-11" db="EMBL/GenBank/DDBJ databases">
        <authorList>
            <person name="Grassa J C."/>
        </authorList>
    </citation>
    <scope>NUCLEOTIDE SEQUENCE [LARGE SCALE GENOMIC DNA]</scope>
</reference>
<accession>A0A803Q5B4</accession>
<dbReference type="Gramene" id="evm.model.07.515">
    <property type="protein sequence ID" value="cds.evm.model.07.515"/>
    <property type="gene ID" value="evm.TU.07.515"/>
</dbReference>